<gene>
    <name evidence="4" type="ORF">METZ01_LOCUS282770</name>
</gene>
<evidence type="ECO:0000313" key="4">
    <source>
        <dbReference type="EMBL" id="SVC29916.1"/>
    </source>
</evidence>
<reference evidence="4" key="1">
    <citation type="submission" date="2018-05" db="EMBL/GenBank/DDBJ databases">
        <authorList>
            <person name="Lanie J.A."/>
            <person name="Ng W.-L."/>
            <person name="Kazmierczak K.M."/>
            <person name="Andrzejewski T.M."/>
            <person name="Davidsen T.M."/>
            <person name="Wayne K.J."/>
            <person name="Tettelin H."/>
            <person name="Glass J.I."/>
            <person name="Rusch D."/>
            <person name="Podicherti R."/>
            <person name="Tsui H.-C.T."/>
            <person name="Winkler M.E."/>
        </authorList>
    </citation>
    <scope>NUCLEOTIDE SEQUENCE</scope>
</reference>
<protein>
    <recommendedName>
        <fullName evidence="3">MobA-like NTP transferase domain-containing protein</fullName>
    </recommendedName>
</protein>
<organism evidence="4">
    <name type="scientific">marine metagenome</name>
    <dbReference type="NCBI Taxonomy" id="408172"/>
    <lineage>
        <taxon>unclassified sequences</taxon>
        <taxon>metagenomes</taxon>
        <taxon>ecological metagenomes</taxon>
    </lineage>
</organism>
<dbReference type="InterPro" id="IPR029044">
    <property type="entry name" value="Nucleotide-diphossugar_trans"/>
</dbReference>
<evidence type="ECO:0000256" key="2">
    <source>
        <dbReference type="ARBA" id="ARBA00022695"/>
    </source>
</evidence>
<accession>A0A382KZJ3</accession>
<dbReference type="EMBL" id="UINC01083828">
    <property type="protein sequence ID" value="SVC29916.1"/>
    <property type="molecule type" value="Genomic_DNA"/>
</dbReference>
<name>A0A382KZJ3_9ZZZZ</name>
<dbReference type="GO" id="GO:0016779">
    <property type="term" value="F:nucleotidyltransferase activity"/>
    <property type="evidence" value="ECO:0007669"/>
    <property type="project" value="UniProtKB-KW"/>
</dbReference>
<feature type="domain" description="MobA-like NTP transferase" evidence="3">
    <location>
        <begin position="4"/>
        <end position="121"/>
    </location>
</feature>
<dbReference type="PANTHER" id="PTHR43584:SF8">
    <property type="entry name" value="N-ACETYLMURAMATE ALPHA-1-PHOSPHATE URIDYLYLTRANSFERASE"/>
    <property type="match status" value="1"/>
</dbReference>
<dbReference type="Pfam" id="PF12804">
    <property type="entry name" value="NTP_transf_3"/>
    <property type="match status" value="1"/>
</dbReference>
<evidence type="ECO:0000259" key="3">
    <source>
        <dbReference type="Pfam" id="PF12804"/>
    </source>
</evidence>
<keyword evidence="2" id="KW-0548">Nucleotidyltransferase</keyword>
<dbReference type="SUPFAM" id="SSF53448">
    <property type="entry name" value="Nucleotide-diphospho-sugar transferases"/>
    <property type="match status" value="1"/>
</dbReference>
<proteinExistence type="predicted"/>
<dbReference type="PANTHER" id="PTHR43584">
    <property type="entry name" value="NUCLEOTIDYL TRANSFERASE"/>
    <property type="match status" value="1"/>
</dbReference>
<dbReference type="InterPro" id="IPR050065">
    <property type="entry name" value="GlmU-like"/>
</dbReference>
<keyword evidence="1" id="KW-0808">Transferase</keyword>
<dbReference type="InterPro" id="IPR025877">
    <property type="entry name" value="MobA-like_NTP_Trfase"/>
</dbReference>
<evidence type="ECO:0000256" key="1">
    <source>
        <dbReference type="ARBA" id="ARBA00022679"/>
    </source>
</evidence>
<dbReference type="AlphaFoldDB" id="A0A382KZJ3"/>
<sequence length="243" mass="26569">MKLIIIAAGKGSRLRTVTEGSPKTLLKVNGKTFLEQIIENASFAGINDFVLITGYQHEYLETYIKSCDLGVKVDLVYNPDWDKANGISVLAGKPLIPNGKSFMISMSDHVYDVDLFSKIAQSELGTYSALVGLDFKVDDVFDIDDAMKVSVSENNRTKITSMSKSLKLFNAIDCGVFKCNYQFFDALKKAKKKGGCGLSDGCNVLITEGKMGGVDIGDSFWMDVDTPESIEKLSSINIPVKSN</sequence>
<dbReference type="Gene3D" id="3.90.550.10">
    <property type="entry name" value="Spore Coat Polysaccharide Biosynthesis Protein SpsA, Chain A"/>
    <property type="match status" value="1"/>
</dbReference>